<evidence type="ECO:0000313" key="2">
    <source>
        <dbReference type="Proteomes" id="UP000270296"/>
    </source>
</evidence>
<organism evidence="3">
    <name type="scientific">Soboliphyme baturini</name>
    <dbReference type="NCBI Taxonomy" id="241478"/>
    <lineage>
        <taxon>Eukaryota</taxon>
        <taxon>Metazoa</taxon>
        <taxon>Ecdysozoa</taxon>
        <taxon>Nematoda</taxon>
        <taxon>Enoplea</taxon>
        <taxon>Dorylaimia</taxon>
        <taxon>Dioctophymatida</taxon>
        <taxon>Dioctophymatoidea</taxon>
        <taxon>Soboliphymatidae</taxon>
        <taxon>Soboliphyme</taxon>
    </lineage>
</organism>
<keyword evidence="2" id="KW-1185">Reference proteome</keyword>
<dbReference type="Proteomes" id="UP000270296">
    <property type="component" value="Unassembled WGS sequence"/>
</dbReference>
<dbReference type="AlphaFoldDB" id="A0A183J4X1"/>
<evidence type="ECO:0000313" key="3">
    <source>
        <dbReference type="WBParaSite" id="SBAD_0001129501-mRNA-1"/>
    </source>
</evidence>
<reference evidence="1 2" key="2">
    <citation type="submission" date="2018-11" db="EMBL/GenBank/DDBJ databases">
        <authorList>
            <consortium name="Pathogen Informatics"/>
        </authorList>
    </citation>
    <scope>NUCLEOTIDE SEQUENCE [LARGE SCALE GENOMIC DNA]</scope>
</reference>
<sequence>MATKPRSACDKLRSVLDIKANDAEEKKGKSSDELRAELQMQATMVGQAMNFNKKQGVSAEPDTYRQDKVALVHHPKSAQ</sequence>
<evidence type="ECO:0000313" key="1">
    <source>
        <dbReference type="EMBL" id="VDP35679.1"/>
    </source>
</evidence>
<dbReference type="EMBL" id="UZAM01014789">
    <property type="protein sequence ID" value="VDP35679.1"/>
    <property type="molecule type" value="Genomic_DNA"/>
</dbReference>
<name>A0A183J4X1_9BILA</name>
<gene>
    <name evidence="1" type="ORF">SBAD_LOCUS10920</name>
</gene>
<protein>
    <submittedName>
        <fullName evidence="3">FKBP12-rapamycin associated protein</fullName>
    </submittedName>
</protein>
<dbReference type="WBParaSite" id="SBAD_0001129501-mRNA-1">
    <property type="protein sequence ID" value="SBAD_0001129501-mRNA-1"/>
    <property type="gene ID" value="SBAD_0001129501"/>
</dbReference>
<reference evidence="3" key="1">
    <citation type="submission" date="2016-06" db="UniProtKB">
        <authorList>
            <consortium name="WormBaseParasite"/>
        </authorList>
    </citation>
    <scope>IDENTIFICATION</scope>
</reference>
<proteinExistence type="predicted"/>
<accession>A0A183J4X1</accession>